<dbReference type="SUPFAM" id="SSF63737">
    <property type="entry name" value="Leukotriene A4 hydrolase N-terminal domain"/>
    <property type="match status" value="1"/>
</dbReference>
<evidence type="ECO:0000259" key="10">
    <source>
        <dbReference type="Pfam" id="PF25577"/>
    </source>
</evidence>
<dbReference type="InterPro" id="IPR042097">
    <property type="entry name" value="Aminopeptidase_N-like_N_sf"/>
</dbReference>
<feature type="domain" description="Transcription initiation factor TFIID subunit 2 Ig-like" evidence="9">
    <location>
        <begin position="483"/>
        <end position="602"/>
    </location>
</feature>
<feature type="region of interest" description="Disordered" evidence="7">
    <location>
        <begin position="959"/>
        <end position="1017"/>
    </location>
</feature>
<comment type="subcellular location">
    <subcellularLocation>
        <location evidence="1">Nucleus</location>
    </subcellularLocation>
</comment>
<feature type="domain" description="Transcription initiation factor TFIID subunit 2 TPR repeats" evidence="10">
    <location>
        <begin position="604"/>
        <end position="832"/>
    </location>
</feature>
<accession>A0A2P6N1C3</accession>
<dbReference type="GO" id="GO:0006367">
    <property type="term" value="P:transcription initiation at RNA polymerase II promoter"/>
    <property type="evidence" value="ECO:0007669"/>
    <property type="project" value="TreeGrafter"/>
</dbReference>
<evidence type="ECO:0000313" key="12">
    <source>
        <dbReference type="Proteomes" id="UP000241769"/>
    </source>
</evidence>
<dbReference type="OrthoDB" id="308861at2759"/>
<feature type="region of interest" description="Disordered" evidence="7">
    <location>
        <begin position="555"/>
        <end position="576"/>
    </location>
</feature>
<dbReference type="InterPro" id="IPR016024">
    <property type="entry name" value="ARM-type_fold"/>
</dbReference>
<evidence type="ECO:0000259" key="8">
    <source>
        <dbReference type="Pfam" id="PF01433"/>
    </source>
</evidence>
<keyword evidence="6" id="KW-0539">Nucleus</keyword>
<dbReference type="GO" id="GO:0005669">
    <property type="term" value="C:transcription factor TFIID complex"/>
    <property type="evidence" value="ECO:0007669"/>
    <property type="project" value="InterPro"/>
</dbReference>
<feature type="compositionally biased region" description="Polar residues" evidence="7">
    <location>
        <begin position="982"/>
        <end position="992"/>
    </location>
</feature>
<gene>
    <name evidence="11" type="ORF">PROFUN_14125</name>
</gene>
<evidence type="ECO:0000256" key="2">
    <source>
        <dbReference type="ARBA" id="ARBA00010937"/>
    </source>
</evidence>
<dbReference type="AlphaFoldDB" id="A0A2P6N1C3"/>
<organism evidence="11 12">
    <name type="scientific">Planoprotostelium fungivorum</name>
    <dbReference type="NCBI Taxonomy" id="1890364"/>
    <lineage>
        <taxon>Eukaryota</taxon>
        <taxon>Amoebozoa</taxon>
        <taxon>Evosea</taxon>
        <taxon>Variosea</taxon>
        <taxon>Cavosteliida</taxon>
        <taxon>Cavosteliaceae</taxon>
        <taxon>Planoprotostelium</taxon>
    </lineage>
</organism>
<protein>
    <recommendedName>
        <fullName evidence="3">Transcription initiation factor TFIID subunit 2</fullName>
    </recommendedName>
</protein>
<sequence>MVRALQVQEGTLESKLVLEVFLSKQIIKATTELTLVDLTYKLWDSREIKLNCRQRAEIDDAEASYDMKNYLEIVLPEDEIQSIDQFNDYWRASQFASDDGELCIFVPQEIADERKRGRRAENGSPNSNGAIESNRDELKLRIDYELIKPKGGIHFVLPDPKAYPTRSPHMYVTNEIQCGRMWFPCVDTLVDRNTFEVEITVERGYTAVFSGDLVSQTNNQDDTKTTFTYRLSSPSTASSLLLSVGDFFVYTDPKLPMVTHYCLPGREAELKETVSFLKQAFTFFDEYLAFQYPFTTYRQVFVEDTPKSVCSFMSASILSTHLLHPNTVIDQVFRTRRKLTYGLTAQFFGQFVSIRGWSDSWITVGISRYIAELFLRKMFGHNEYRYRMMKQPLNHNAFIHPVEIFENKIFARKSAIVVYMIERKVGLDAFRKVISSLVSPTADDPDSRVVDRNMITKKILKTIRRLTGHDLKGFADRWLHREGCSNIACAMEFNKRKHVLEFAMKQNRSPAGRVAISFTVRVNELDGPYDHVISTDDEYFFTELVCHSRVKKPRKKKKTKKEMMNNPEEKSDEEVGDGETPKIWVRVDPDLDTLNIVYIKQPEFYWINQLEQDLDVFAQYEAIEALKETVVNSFGSIDQLNKVLNDNQKFYRIRIDAARALAKNSVTGWDHLNKYFRDHFFDAKGLQVKPNDFRNLITAMIQRGCVEAIGSIRSNDNHTPDDIVEFILDVLKNNDNTINQYMDNYYLASLLTSVSLMRPMNRKFELKIYKQLERHLNVEKLLPSYHNTVTISCLNCERRAPKNPELFREYTTYGHYEGVRVTAISCLIVLMLNFFEHSDFHHENMRGNTDEPLSSSSSILEFLIQLFAVETSPYIRCKIIQRLSHPKRPHEVNYDRMSGQMDLYAQDHQFPKMKDFQRSLSHNNSIFNRLWYILNGPDTGCDARLRTLLRKFITNVWGGPKTNQRKDRPNHNQKGNRILTIKQPTVSSQSFQYPPAASLTANSGSSGRGHKRRVDEEADYVPGVEQKVRVTPDYNAPPKTLRIKPPKEGMSPPPLTADYGQSVPEEPVAAALSPTLPKKISIKPPTSGVTSPVIAAPAVVAKKRGTSKKAKAQSVPAHPEVSCTATIVDTHIRISMRDLIPIPDPIPNESPIDPLYIADPALLNPDSGSDIGPVRITLRIGDGTIGTRDV</sequence>
<dbReference type="Proteomes" id="UP000241769">
    <property type="component" value="Unassembled WGS sequence"/>
</dbReference>
<evidence type="ECO:0000259" key="9">
    <source>
        <dbReference type="Pfam" id="PF25316"/>
    </source>
</evidence>
<evidence type="ECO:0000256" key="4">
    <source>
        <dbReference type="ARBA" id="ARBA00023015"/>
    </source>
</evidence>
<dbReference type="GO" id="GO:0000976">
    <property type="term" value="F:transcription cis-regulatory region binding"/>
    <property type="evidence" value="ECO:0007669"/>
    <property type="project" value="TreeGrafter"/>
</dbReference>
<dbReference type="GO" id="GO:0003743">
    <property type="term" value="F:translation initiation factor activity"/>
    <property type="evidence" value="ECO:0007669"/>
    <property type="project" value="UniProtKB-KW"/>
</dbReference>
<dbReference type="Pfam" id="PF25577">
    <property type="entry name" value="TPR_TAF2_C"/>
    <property type="match status" value="1"/>
</dbReference>
<dbReference type="Gene3D" id="1.10.390.10">
    <property type="entry name" value="Neutral Protease Domain 2"/>
    <property type="match status" value="1"/>
</dbReference>
<dbReference type="CDD" id="cd09839">
    <property type="entry name" value="M1_like_TAF2"/>
    <property type="match status" value="1"/>
</dbReference>
<feature type="domain" description="Peptidase M1 membrane alanine aminopeptidase" evidence="8">
    <location>
        <begin position="277"/>
        <end position="478"/>
    </location>
</feature>
<dbReference type="Pfam" id="PF25316">
    <property type="entry name" value="TAF2_3rd"/>
    <property type="match status" value="1"/>
</dbReference>
<dbReference type="SUPFAM" id="SSF48371">
    <property type="entry name" value="ARM repeat"/>
    <property type="match status" value="1"/>
</dbReference>
<dbReference type="InterPro" id="IPR027268">
    <property type="entry name" value="Peptidase_M4/M1_CTD_sf"/>
</dbReference>
<evidence type="ECO:0000256" key="3">
    <source>
        <dbReference type="ARBA" id="ARBA00017363"/>
    </source>
</evidence>
<evidence type="ECO:0000256" key="5">
    <source>
        <dbReference type="ARBA" id="ARBA00023163"/>
    </source>
</evidence>
<dbReference type="InterPro" id="IPR057345">
    <property type="entry name" value="Ig-like_TAF2"/>
</dbReference>
<dbReference type="FunCoup" id="A0A2P6N1C3">
    <property type="interactions" value="11"/>
</dbReference>
<keyword evidence="12" id="KW-1185">Reference proteome</keyword>
<keyword evidence="11" id="KW-0648">Protein biosynthesis</keyword>
<evidence type="ECO:0000256" key="7">
    <source>
        <dbReference type="SAM" id="MobiDB-lite"/>
    </source>
</evidence>
<evidence type="ECO:0000313" key="11">
    <source>
        <dbReference type="EMBL" id="PRP77764.1"/>
    </source>
</evidence>
<dbReference type="InParanoid" id="A0A2P6N1C3"/>
<dbReference type="InterPro" id="IPR014782">
    <property type="entry name" value="Peptidase_M1_dom"/>
</dbReference>
<dbReference type="GO" id="GO:0016251">
    <property type="term" value="F:RNA polymerase II general transcription initiation factor activity"/>
    <property type="evidence" value="ECO:0007669"/>
    <property type="project" value="TreeGrafter"/>
</dbReference>
<keyword evidence="11" id="KW-0396">Initiation factor</keyword>
<dbReference type="Pfam" id="PF01433">
    <property type="entry name" value="Peptidase_M1"/>
    <property type="match status" value="1"/>
</dbReference>
<dbReference type="Gene3D" id="2.60.40.1730">
    <property type="entry name" value="tricorn interacting facor f3 domain"/>
    <property type="match status" value="1"/>
</dbReference>
<dbReference type="GO" id="GO:0008237">
    <property type="term" value="F:metallopeptidase activity"/>
    <property type="evidence" value="ECO:0007669"/>
    <property type="project" value="InterPro"/>
</dbReference>
<dbReference type="SUPFAM" id="SSF55486">
    <property type="entry name" value="Metalloproteases ('zincins'), catalytic domain"/>
    <property type="match status" value="1"/>
</dbReference>
<comment type="similarity">
    <text evidence="2">Belongs to the TAF2 family.</text>
</comment>
<comment type="caution">
    <text evidence="11">The sequence shown here is derived from an EMBL/GenBank/DDBJ whole genome shotgun (WGS) entry which is preliminary data.</text>
</comment>
<evidence type="ECO:0000256" key="6">
    <source>
        <dbReference type="ARBA" id="ARBA00023242"/>
    </source>
</evidence>
<dbReference type="PANTHER" id="PTHR15137:SF9">
    <property type="entry name" value="TRANSCRIPTION INITIATION FACTOR TFIID SUBUNIT 2"/>
    <property type="match status" value="1"/>
</dbReference>
<evidence type="ECO:0000256" key="1">
    <source>
        <dbReference type="ARBA" id="ARBA00004123"/>
    </source>
</evidence>
<keyword evidence="4" id="KW-0805">Transcription regulation</keyword>
<keyword evidence="5" id="KW-0804">Transcription</keyword>
<name>A0A2P6N1C3_9EUKA</name>
<proteinExistence type="inferred from homology"/>
<dbReference type="STRING" id="1890364.A0A2P6N1C3"/>
<reference evidence="11 12" key="1">
    <citation type="journal article" date="2018" name="Genome Biol. Evol.">
        <title>Multiple Roots of Fruiting Body Formation in Amoebozoa.</title>
        <authorList>
            <person name="Hillmann F."/>
            <person name="Forbes G."/>
            <person name="Novohradska S."/>
            <person name="Ferling I."/>
            <person name="Riege K."/>
            <person name="Groth M."/>
            <person name="Westermann M."/>
            <person name="Marz M."/>
            <person name="Spaller T."/>
            <person name="Winckler T."/>
            <person name="Schaap P."/>
            <person name="Glockner G."/>
        </authorList>
    </citation>
    <scope>NUCLEOTIDE SEQUENCE [LARGE SCALE GENOMIC DNA]</scope>
    <source>
        <strain evidence="11 12">Jena</strain>
    </source>
</reference>
<feature type="region of interest" description="Disordered" evidence="7">
    <location>
        <begin position="1031"/>
        <end position="1052"/>
    </location>
</feature>
<dbReference type="GO" id="GO:0003682">
    <property type="term" value="F:chromatin binding"/>
    <property type="evidence" value="ECO:0007669"/>
    <property type="project" value="TreeGrafter"/>
</dbReference>
<dbReference type="PANTHER" id="PTHR15137">
    <property type="entry name" value="TRANSCRIPTION INITIATION FACTOR TFIID"/>
    <property type="match status" value="1"/>
</dbReference>
<dbReference type="InterPro" id="IPR057991">
    <property type="entry name" value="TPR_TAF2_C"/>
</dbReference>
<dbReference type="EMBL" id="MDYQ01000255">
    <property type="protein sequence ID" value="PRP77764.1"/>
    <property type="molecule type" value="Genomic_DNA"/>
</dbReference>
<dbReference type="GO" id="GO:0008270">
    <property type="term" value="F:zinc ion binding"/>
    <property type="evidence" value="ECO:0007669"/>
    <property type="project" value="InterPro"/>
</dbReference>
<dbReference type="InterPro" id="IPR037813">
    <property type="entry name" value="TAF2"/>
</dbReference>